<organism evidence="2 3">
    <name type="scientific">Clostridium hominis</name>
    <dbReference type="NCBI Taxonomy" id="2763036"/>
    <lineage>
        <taxon>Bacteria</taxon>
        <taxon>Bacillati</taxon>
        <taxon>Bacillota</taxon>
        <taxon>Clostridia</taxon>
        <taxon>Eubacteriales</taxon>
        <taxon>Clostridiaceae</taxon>
        <taxon>Clostridium</taxon>
    </lineage>
</organism>
<protein>
    <submittedName>
        <fullName evidence="2">Uncharacterized protein</fullName>
    </submittedName>
</protein>
<evidence type="ECO:0000256" key="1">
    <source>
        <dbReference type="SAM" id="Phobius"/>
    </source>
</evidence>
<accession>A0ABR7DET5</accession>
<keyword evidence="1" id="KW-1133">Transmembrane helix</keyword>
<gene>
    <name evidence="2" type="ORF">H8S20_13645</name>
</gene>
<evidence type="ECO:0000313" key="3">
    <source>
        <dbReference type="Proteomes" id="UP000596929"/>
    </source>
</evidence>
<proteinExistence type="predicted"/>
<evidence type="ECO:0000313" key="2">
    <source>
        <dbReference type="EMBL" id="MBC5629921.1"/>
    </source>
</evidence>
<dbReference type="RefSeq" id="WP_186860468.1">
    <property type="nucleotide sequence ID" value="NZ_JACOOO010000031.1"/>
</dbReference>
<keyword evidence="3" id="KW-1185">Reference proteome</keyword>
<dbReference type="EMBL" id="JACOOO010000031">
    <property type="protein sequence ID" value="MBC5629921.1"/>
    <property type="molecule type" value="Genomic_DNA"/>
</dbReference>
<keyword evidence="1" id="KW-0472">Membrane</keyword>
<feature type="transmembrane region" description="Helical" evidence="1">
    <location>
        <begin position="43"/>
        <end position="69"/>
    </location>
</feature>
<name>A0ABR7DET5_9CLOT</name>
<comment type="caution">
    <text evidence="2">The sequence shown here is derived from an EMBL/GenBank/DDBJ whole genome shotgun (WGS) entry which is preliminary data.</text>
</comment>
<sequence>MDDNNMLNDENLDNLGYIKEFDMFSLVDTQFNKKRERKRIKRVVFISTLMIVFVSLITCLAIIMPKIVVVDKKVIDISKLLIGYYFVSISMMMLLIIPAIKRKKSY</sequence>
<feature type="transmembrane region" description="Helical" evidence="1">
    <location>
        <begin position="81"/>
        <end position="100"/>
    </location>
</feature>
<reference evidence="2 3" key="1">
    <citation type="submission" date="2020-08" db="EMBL/GenBank/DDBJ databases">
        <title>Genome public.</title>
        <authorList>
            <person name="Liu C."/>
            <person name="Sun Q."/>
        </authorList>
    </citation>
    <scope>NUCLEOTIDE SEQUENCE [LARGE SCALE GENOMIC DNA]</scope>
    <source>
        <strain evidence="2 3">NSJ-6</strain>
    </source>
</reference>
<keyword evidence="1" id="KW-0812">Transmembrane</keyword>
<dbReference type="Proteomes" id="UP000596929">
    <property type="component" value="Unassembled WGS sequence"/>
</dbReference>